<comment type="caution">
    <text evidence="3">The sequence shown here is derived from an EMBL/GenBank/DDBJ whole genome shotgun (WGS) entry which is preliminary data.</text>
</comment>
<feature type="transmembrane region" description="Helical" evidence="1">
    <location>
        <begin position="228"/>
        <end position="247"/>
    </location>
</feature>
<accession>A0A1C7MA16</accession>
<dbReference type="PANTHER" id="PTHR40465">
    <property type="entry name" value="CHROMOSOME 1, WHOLE GENOME SHOTGUN SEQUENCE"/>
    <property type="match status" value="1"/>
</dbReference>
<dbReference type="InterPro" id="IPR045339">
    <property type="entry name" value="DUF6534"/>
</dbReference>
<feature type="transmembrane region" description="Helical" evidence="1">
    <location>
        <begin position="92"/>
        <end position="112"/>
    </location>
</feature>
<feature type="transmembrane region" description="Helical" evidence="1">
    <location>
        <begin position="51"/>
        <end position="72"/>
    </location>
</feature>
<proteinExistence type="predicted"/>
<keyword evidence="1" id="KW-0472">Membrane</keyword>
<feature type="transmembrane region" description="Helical" evidence="1">
    <location>
        <begin position="200"/>
        <end position="222"/>
    </location>
</feature>
<feature type="transmembrane region" description="Helical" evidence="1">
    <location>
        <begin position="157"/>
        <end position="180"/>
    </location>
</feature>
<gene>
    <name evidence="3" type="ORF">A0H81_06432</name>
</gene>
<feature type="transmembrane region" description="Helical" evidence="1">
    <location>
        <begin position="124"/>
        <end position="151"/>
    </location>
</feature>
<feature type="domain" description="DUF6534" evidence="2">
    <location>
        <begin position="165"/>
        <end position="251"/>
    </location>
</feature>
<evidence type="ECO:0000313" key="4">
    <source>
        <dbReference type="Proteomes" id="UP000092993"/>
    </source>
</evidence>
<keyword evidence="4" id="KW-1185">Reference proteome</keyword>
<dbReference type="Proteomes" id="UP000092993">
    <property type="component" value="Unassembled WGS sequence"/>
</dbReference>
<evidence type="ECO:0000256" key="1">
    <source>
        <dbReference type="SAM" id="Phobius"/>
    </source>
</evidence>
<protein>
    <recommendedName>
        <fullName evidence="2">DUF6534 domain-containing protein</fullName>
    </recommendedName>
</protein>
<dbReference type="OMA" id="QTMVVAR"/>
<dbReference type="AlphaFoldDB" id="A0A1C7MA16"/>
<reference evidence="3 4" key="1">
    <citation type="submission" date="2016-03" db="EMBL/GenBank/DDBJ databases">
        <title>Whole genome sequencing of Grifola frondosa 9006-11.</title>
        <authorList>
            <person name="Min B."/>
            <person name="Park H."/>
            <person name="Kim J.-G."/>
            <person name="Cho H."/>
            <person name="Oh Y.-L."/>
            <person name="Kong W.-S."/>
            <person name="Choi I.-G."/>
        </authorList>
    </citation>
    <scope>NUCLEOTIDE SEQUENCE [LARGE SCALE GENOMIC DNA]</scope>
    <source>
        <strain evidence="3 4">9006-11</strain>
    </source>
</reference>
<dbReference type="Pfam" id="PF20152">
    <property type="entry name" value="DUF6534"/>
    <property type="match status" value="1"/>
</dbReference>
<evidence type="ECO:0000313" key="3">
    <source>
        <dbReference type="EMBL" id="OBZ73718.1"/>
    </source>
</evidence>
<sequence length="304" mass="33265">MATMQATSPTIQLTAPLILGNEFNWALYGILLVQMYIYARAGTPDTRTVKRIVYGIFILETVQTGIATYDSYEQLAVGWGNYDGLIAPRSQLVLICLPITTGITSSTIQCFYAWRMYIIGKSRVLPAGIVVLALVQGVAAIAQGFLAVFGIQALPVIAIWLGATALCDILISCSMAWLVLSKNRTGFKHTDTMINKLICLVIETGFATAILAIVMLCLLIYLRDNFSYMPPSLLLSKCYCNSMLLLLNNRVSVTYKRKPSVYDSRLPAGDEADASGPGIIHVSLEAFNGDIEFARVLSTKVVRN</sequence>
<keyword evidence="1" id="KW-1133">Transmembrane helix</keyword>
<dbReference type="EMBL" id="LUGG01000006">
    <property type="protein sequence ID" value="OBZ73718.1"/>
    <property type="molecule type" value="Genomic_DNA"/>
</dbReference>
<organism evidence="3 4">
    <name type="scientific">Grifola frondosa</name>
    <name type="common">Maitake</name>
    <name type="synonym">Polyporus frondosus</name>
    <dbReference type="NCBI Taxonomy" id="5627"/>
    <lineage>
        <taxon>Eukaryota</taxon>
        <taxon>Fungi</taxon>
        <taxon>Dikarya</taxon>
        <taxon>Basidiomycota</taxon>
        <taxon>Agaricomycotina</taxon>
        <taxon>Agaricomycetes</taxon>
        <taxon>Polyporales</taxon>
        <taxon>Grifolaceae</taxon>
        <taxon>Grifola</taxon>
    </lineage>
</organism>
<keyword evidence="1" id="KW-0812">Transmembrane</keyword>
<dbReference type="PANTHER" id="PTHR40465:SF1">
    <property type="entry name" value="DUF6534 DOMAIN-CONTAINING PROTEIN"/>
    <property type="match status" value="1"/>
</dbReference>
<name>A0A1C7MA16_GRIFR</name>
<dbReference type="OrthoDB" id="2953893at2759"/>
<evidence type="ECO:0000259" key="2">
    <source>
        <dbReference type="Pfam" id="PF20152"/>
    </source>
</evidence>